<gene>
    <name evidence="1" type="ORF">HUG10_06705</name>
</gene>
<dbReference type="RefSeq" id="WP_179168827.1">
    <property type="nucleotide sequence ID" value="NZ_CP058529.1"/>
</dbReference>
<dbReference type="KEGG" id="halg:HUG10_06705"/>
<dbReference type="AlphaFoldDB" id="A0A7D5GB97"/>
<keyword evidence="2" id="KW-1185">Reference proteome</keyword>
<dbReference type="Pfam" id="PF24366">
    <property type="entry name" value="DUF7522"/>
    <property type="match status" value="1"/>
</dbReference>
<accession>A0A7D5GB97</accession>
<dbReference type="GeneID" id="56028508"/>
<evidence type="ECO:0000313" key="1">
    <source>
        <dbReference type="EMBL" id="QLG27252.1"/>
    </source>
</evidence>
<dbReference type="InterPro" id="IPR055944">
    <property type="entry name" value="DUF7522"/>
</dbReference>
<reference evidence="1 2" key="1">
    <citation type="submission" date="2020-07" db="EMBL/GenBank/DDBJ databases">
        <title>Gai3-2, isolated from salt lake.</title>
        <authorList>
            <person name="Cui H."/>
            <person name="Shi X."/>
        </authorList>
    </citation>
    <scope>NUCLEOTIDE SEQUENCE [LARGE SCALE GENOMIC DNA]</scope>
    <source>
        <strain evidence="1 2">Gai3-2</strain>
    </source>
</reference>
<dbReference type="Proteomes" id="UP000509750">
    <property type="component" value="Chromosome"/>
</dbReference>
<proteinExistence type="predicted"/>
<name>A0A7D5GB97_9EURY</name>
<protein>
    <submittedName>
        <fullName evidence="1">Uncharacterized protein</fullName>
    </submittedName>
</protein>
<organism evidence="1 2">
    <name type="scientific">Halorarum halophilum</name>
    <dbReference type="NCBI Taxonomy" id="2743090"/>
    <lineage>
        <taxon>Archaea</taxon>
        <taxon>Methanobacteriati</taxon>
        <taxon>Methanobacteriota</taxon>
        <taxon>Stenosarchaea group</taxon>
        <taxon>Halobacteria</taxon>
        <taxon>Halobacteriales</taxon>
        <taxon>Haloferacaceae</taxon>
        <taxon>Halorarum</taxon>
    </lineage>
</organism>
<sequence length="127" mass="14354">MDGLLPEEATERLVATCRTTVGDNLRSVTYFTRTDFQQVYLRDDLERDADLMDFIGIERQDFNTTADAYGGSELGDYRYTLRVFENGYLVRVGGENTAVFVTTDGVELRDFDALAHALSSTLSEWES</sequence>
<evidence type="ECO:0000313" key="2">
    <source>
        <dbReference type="Proteomes" id="UP000509750"/>
    </source>
</evidence>
<dbReference type="EMBL" id="CP058529">
    <property type="protein sequence ID" value="QLG27252.1"/>
    <property type="molecule type" value="Genomic_DNA"/>
</dbReference>
<dbReference type="OrthoDB" id="256252at2157"/>